<feature type="coiled-coil region" evidence="3">
    <location>
        <begin position="160"/>
        <end position="187"/>
    </location>
</feature>
<sequence length="353" mass="39188">MKEQKEESASPALFHPDTPDQAGELFRLTIPLLAKHQLPTNPVNFSLFYNYMAGRDARLKEKLDSFLEGQGDWSQEGADKLFRRFLYSCDEVVLDDLREELLAIVAQTIGVLVDIAGKAAISNEKLERYINCLAESQKAEDVLSVVTNIMSDTRALAMESKRLESQLTTSSDEMDKLKNELESAKQEAYVDVLTGVFNRRGFDQTLNHLIAETERRQAANFSLILVDLDQFKEINDTHGHLVGDKVLNAIGKLLKTHTKGSDSSARIGGDEFALLLPETSISSAFSLAENLRKNIKKLILKRPSTGETLVDVSASLGVASFRLGESANDFLSRCDKSMYRAKKLGKGRVVLAD</sequence>
<dbReference type="EMBL" id="QFXE01000007">
    <property type="protein sequence ID" value="RDH86992.1"/>
    <property type="molecule type" value="Genomic_DNA"/>
</dbReference>
<accession>A0A370DPX2</accession>
<feature type="domain" description="GGDEF" evidence="5">
    <location>
        <begin position="219"/>
        <end position="353"/>
    </location>
</feature>
<evidence type="ECO:0000313" key="6">
    <source>
        <dbReference type="EMBL" id="RDH86992.1"/>
    </source>
</evidence>
<proteinExistence type="predicted"/>
<dbReference type="Proteomes" id="UP000254771">
    <property type="component" value="Unassembled WGS sequence"/>
</dbReference>
<dbReference type="GO" id="GO:0005886">
    <property type="term" value="C:plasma membrane"/>
    <property type="evidence" value="ECO:0007669"/>
    <property type="project" value="TreeGrafter"/>
</dbReference>
<dbReference type="PANTHER" id="PTHR45138">
    <property type="entry name" value="REGULATORY COMPONENTS OF SENSORY TRANSDUCTION SYSTEM"/>
    <property type="match status" value="1"/>
</dbReference>
<keyword evidence="7" id="KW-1185">Reference proteome</keyword>
<dbReference type="NCBIfam" id="TIGR00254">
    <property type="entry name" value="GGDEF"/>
    <property type="match status" value="1"/>
</dbReference>
<reference evidence="6 7" key="1">
    <citation type="journal article" date="2018" name="ISME J.">
        <title>Endosymbiont genomes yield clues of tubeworm success.</title>
        <authorList>
            <person name="Li Y."/>
            <person name="Liles M.R."/>
            <person name="Halanych K.M."/>
        </authorList>
    </citation>
    <scope>NUCLEOTIDE SEQUENCE [LARGE SCALE GENOMIC DNA]</scope>
    <source>
        <strain evidence="6">A1462</strain>
    </source>
</reference>
<dbReference type="SMART" id="SM00267">
    <property type="entry name" value="GGDEF"/>
    <property type="match status" value="1"/>
</dbReference>
<gene>
    <name evidence="6" type="ORF">DIZ78_05715</name>
</gene>
<evidence type="ECO:0000256" key="4">
    <source>
        <dbReference type="SAM" id="MobiDB-lite"/>
    </source>
</evidence>
<comment type="cofactor">
    <cofactor evidence="1">
        <name>Mg(2+)</name>
        <dbReference type="ChEBI" id="CHEBI:18420"/>
    </cofactor>
</comment>
<dbReference type="SUPFAM" id="SSF55073">
    <property type="entry name" value="Nucleotide cyclase"/>
    <property type="match status" value="1"/>
</dbReference>
<keyword evidence="3" id="KW-0175">Coiled coil</keyword>
<dbReference type="InterPro" id="IPR029787">
    <property type="entry name" value="Nucleotide_cyclase"/>
</dbReference>
<dbReference type="Gene3D" id="3.30.70.270">
    <property type="match status" value="1"/>
</dbReference>
<evidence type="ECO:0000313" key="7">
    <source>
        <dbReference type="Proteomes" id="UP000254771"/>
    </source>
</evidence>
<dbReference type="GO" id="GO:0043709">
    <property type="term" value="P:cell adhesion involved in single-species biofilm formation"/>
    <property type="evidence" value="ECO:0007669"/>
    <property type="project" value="TreeGrafter"/>
</dbReference>
<dbReference type="InterPro" id="IPR043128">
    <property type="entry name" value="Rev_trsase/Diguanyl_cyclase"/>
</dbReference>
<dbReference type="GO" id="GO:1902201">
    <property type="term" value="P:negative regulation of bacterial-type flagellum-dependent cell motility"/>
    <property type="evidence" value="ECO:0007669"/>
    <property type="project" value="TreeGrafter"/>
</dbReference>
<evidence type="ECO:0000256" key="2">
    <source>
        <dbReference type="ARBA" id="ARBA00012528"/>
    </source>
</evidence>
<name>A0A370DPX2_9GAMM</name>
<dbReference type="InterPro" id="IPR050469">
    <property type="entry name" value="Diguanylate_Cyclase"/>
</dbReference>
<evidence type="ECO:0000259" key="5">
    <source>
        <dbReference type="PROSITE" id="PS50887"/>
    </source>
</evidence>
<evidence type="ECO:0000256" key="1">
    <source>
        <dbReference type="ARBA" id="ARBA00001946"/>
    </source>
</evidence>
<dbReference type="FunFam" id="3.30.70.270:FF:000001">
    <property type="entry name" value="Diguanylate cyclase domain protein"/>
    <property type="match status" value="1"/>
</dbReference>
<feature type="region of interest" description="Disordered" evidence="4">
    <location>
        <begin position="1"/>
        <end position="20"/>
    </location>
</feature>
<dbReference type="AlphaFoldDB" id="A0A370DPX2"/>
<dbReference type="CDD" id="cd01949">
    <property type="entry name" value="GGDEF"/>
    <property type="match status" value="1"/>
</dbReference>
<dbReference type="PANTHER" id="PTHR45138:SF2">
    <property type="entry name" value="DIGUANYLATE CYCLASE VDCA"/>
    <property type="match status" value="1"/>
</dbReference>
<dbReference type="PROSITE" id="PS50887">
    <property type="entry name" value="GGDEF"/>
    <property type="match status" value="1"/>
</dbReference>
<dbReference type="Pfam" id="PF00990">
    <property type="entry name" value="GGDEF"/>
    <property type="match status" value="1"/>
</dbReference>
<comment type="caution">
    <text evidence="6">The sequence shown here is derived from an EMBL/GenBank/DDBJ whole genome shotgun (WGS) entry which is preliminary data.</text>
</comment>
<protein>
    <recommendedName>
        <fullName evidence="2">diguanylate cyclase</fullName>
        <ecNumber evidence="2">2.7.7.65</ecNumber>
    </recommendedName>
</protein>
<evidence type="ECO:0000256" key="3">
    <source>
        <dbReference type="SAM" id="Coils"/>
    </source>
</evidence>
<organism evidence="6 7">
    <name type="scientific">endosymbiont of Escarpia spicata</name>
    <dbReference type="NCBI Taxonomy" id="2200908"/>
    <lineage>
        <taxon>Bacteria</taxon>
        <taxon>Pseudomonadati</taxon>
        <taxon>Pseudomonadota</taxon>
        <taxon>Gammaproteobacteria</taxon>
        <taxon>sulfur-oxidizing symbionts</taxon>
    </lineage>
</organism>
<dbReference type="GO" id="GO:0052621">
    <property type="term" value="F:diguanylate cyclase activity"/>
    <property type="evidence" value="ECO:0007669"/>
    <property type="project" value="UniProtKB-EC"/>
</dbReference>
<dbReference type="InterPro" id="IPR000160">
    <property type="entry name" value="GGDEF_dom"/>
</dbReference>
<dbReference type="EC" id="2.7.7.65" evidence="2"/>